<protein>
    <submittedName>
        <fullName evidence="1">Uncharacterized protein</fullName>
    </submittedName>
</protein>
<dbReference type="AlphaFoldDB" id="A0A0D1ZKC3"/>
<dbReference type="RefSeq" id="XP_016248657.1">
    <property type="nucleotide sequence ID" value="XM_016395238.1"/>
</dbReference>
<name>A0A0D1ZKC3_9EURO</name>
<dbReference type="GeneID" id="27347301"/>
<dbReference type="VEuPathDB" id="FungiDB:PV07_08107"/>
<evidence type="ECO:0000313" key="2">
    <source>
        <dbReference type="Proteomes" id="UP000054466"/>
    </source>
</evidence>
<organism evidence="1 2">
    <name type="scientific">Cladophialophora immunda</name>
    <dbReference type="NCBI Taxonomy" id="569365"/>
    <lineage>
        <taxon>Eukaryota</taxon>
        <taxon>Fungi</taxon>
        <taxon>Dikarya</taxon>
        <taxon>Ascomycota</taxon>
        <taxon>Pezizomycotina</taxon>
        <taxon>Eurotiomycetes</taxon>
        <taxon>Chaetothyriomycetidae</taxon>
        <taxon>Chaetothyriales</taxon>
        <taxon>Herpotrichiellaceae</taxon>
        <taxon>Cladophialophora</taxon>
    </lineage>
</organism>
<accession>A0A0D1ZKC3</accession>
<gene>
    <name evidence="1" type="ORF">PV07_08107</name>
</gene>
<keyword evidence="2" id="KW-1185">Reference proteome</keyword>
<dbReference type="HOGENOM" id="CLU_1786648_0_0_1"/>
<reference evidence="1 2" key="1">
    <citation type="submission" date="2015-01" db="EMBL/GenBank/DDBJ databases">
        <title>The Genome Sequence of Cladophialophora immunda CBS83496.</title>
        <authorList>
            <consortium name="The Broad Institute Genomics Platform"/>
            <person name="Cuomo C."/>
            <person name="de Hoog S."/>
            <person name="Gorbushina A."/>
            <person name="Stielow B."/>
            <person name="Teixiera M."/>
            <person name="Abouelleil A."/>
            <person name="Chapman S.B."/>
            <person name="Priest M."/>
            <person name="Young S.K."/>
            <person name="Wortman J."/>
            <person name="Nusbaum C."/>
            <person name="Birren B."/>
        </authorList>
    </citation>
    <scope>NUCLEOTIDE SEQUENCE [LARGE SCALE GENOMIC DNA]</scope>
    <source>
        <strain evidence="1 2">CBS 83496</strain>
    </source>
</reference>
<dbReference type="Proteomes" id="UP000054466">
    <property type="component" value="Unassembled WGS sequence"/>
</dbReference>
<sequence>MPTPVELSLTLDRLRELWEKPVETRHHPLLPETSALSSSRSTGPFFIPSASAAVYIPFSAKGAHIRPSSTTLPLDFSQDVLRECQERTDVELRLGRFDPLEDAFIVELLSRLEECRRCQWAMEMLAAHPESCASICAMAHEVVRD</sequence>
<dbReference type="EMBL" id="KN847043">
    <property type="protein sequence ID" value="KIW28441.1"/>
    <property type="molecule type" value="Genomic_DNA"/>
</dbReference>
<evidence type="ECO:0000313" key="1">
    <source>
        <dbReference type="EMBL" id="KIW28441.1"/>
    </source>
</evidence>
<proteinExistence type="predicted"/>